<evidence type="ECO:0000313" key="3">
    <source>
        <dbReference type="Proteomes" id="UP000076552"/>
    </source>
</evidence>
<feature type="compositionally biased region" description="Polar residues" evidence="1">
    <location>
        <begin position="47"/>
        <end position="59"/>
    </location>
</feature>
<dbReference type="Gene3D" id="3.30.160.60">
    <property type="entry name" value="Classic Zinc Finger"/>
    <property type="match status" value="1"/>
</dbReference>
<feature type="region of interest" description="Disordered" evidence="1">
    <location>
        <begin position="350"/>
        <end position="410"/>
    </location>
</feature>
<accession>A0A166WEG0</accession>
<dbReference type="Proteomes" id="UP000076552">
    <property type="component" value="Unassembled WGS sequence"/>
</dbReference>
<protein>
    <submittedName>
        <fullName evidence="2">Uncharacterized protein</fullName>
    </submittedName>
</protein>
<feature type="region of interest" description="Disordered" evidence="1">
    <location>
        <begin position="1"/>
        <end position="22"/>
    </location>
</feature>
<keyword evidence="3" id="KW-1185">Reference proteome</keyword>
<feature type="region of interest" description="Disordered" evidence="1">
    <location>
        <begin position="502"/>
        <end position="665"/>
    </location>
</feature>
<feature type="compositionally biased region" description="Polar residues" evidence="1">
    <location>
        <begin position="553"/>
        <end position="590"/>
    </location>
</feature>
<reference evidence="2 3" key="1">
    <citation type="submission" date="2015-06" db="EMBL/GenBank/DDBJ databases">
        <title>Survival trade-offs in plant roots during colonization by closely related pathogenic and mutualistic fungi.</title>
        <authorList>
            <person name="Hacquard S."/>
            <person name="Kracher B."/>
            <person name="Hiruma K."/>
            <person name="Weinman A."/>
            <person name="Muench P."/>
            <person name="Garrido Oter R."/>
            <person name="Ver Loren van Themaat E."/>
            <person name="Dallerey J.-F."/>
            <person name="Damm U."/>
            <person name="Henrissat B."/>
            <person name="Lespinet O."/>
            <person name="Thon M."/>
            <person name="Kemen E."/>
            <person name="McHardy A.C."/>
            <person name="Schulze-Lefert P."/>
            <person name="O'Connell R.J."/>
        </authorList>
    </citation>
    <scope>NUCLEOTIDE SEQUENCE [LARGE SCALE GENOMIC DNA]</scope>
    <source>
        <strain evidence="2 3">0861</strain>
    </source>
</reference>
<feature type="compositionally biased region" description="Polar residues" evidence="1">
    <location>
        <begin position="1"/>
        <end position="13"/>
    </location>
</feature>
<dbReference type="EMBL" id="LFIV01000022">
    <property type="protein sequence ID" value="KZL75591.1"/>
    <property type="molecule type" value="Genomic_DNA"/>
</dbReference>
<evidence type="ECO:0000256" key="1">
    <source>
        <dbReference type="SAM" id="MobiDB-lite"/>
    </source>
</evidence>
<name>A0A166WEG0_9PEZI</name>
<dbReference type="AlphaFoldDB" id="A0A166WEG0"/>
<organism evidence="2 3">
    <name type="scientific">Colletotrichum tofieldiae</name>
    <dbReference type="NCBI Taxonomy" id="708197"/>
    <lineage>
        <taxon>Eukaryota</taxon>
        <taxon>Fungi</taxon>
        <taxon>Dikarya</taxon>
        <taxon>Ascomycota</taxon>
        <taxon>Pezizomycotina</taxon>
        <taxon>Sordariomycetes</taxon>
        <taxon>Hypocreomycetidae</taxon>
        <taxon>Glomerellales</taxon>
        <taxon>Glomerellaceae</taxon>
        <taxon>Colletotrichum</taxon>
        <taxon>Colletotrichum spaethianum species complex</taxon>
    </lineage>
</organism>
<evidence type="ECO:0000313" key="2">
    <source>
        <dbReference type="EMBL" id="KZL75591.1"/>
    </source>
</evidence>
<sequence>MTSPAFLSTQLNGNGPGRIASRSPTKFLYAMQQVPSAPKQTPVPVPSLQNPVSNSNTTFAPVVASDLPQAANTASPANDEEQRARRFADDYAKLCALMNECDPDAVRRAVRDNHERCLLGSHYHTAFLMNVTMHRADVAIMQRAIRDFGSRIVSAGKHDLIDWMSQADIDEVADKIIAKASNTFLDKALVARLPTIEARRLVNALARAERLGYDAADIVENEHVIPSLPSSAPGAAVQQRRPAQPLATTLTHNVAPAPTQMAPQQLGPADPSNLKCPTCQFAFPGLTAYDFHVKRMTCTRPVAPPGPGGERYICPHCDQSFGGMGGLQYHMLNKVCGDFGEVIKERIVATQPPSNLNPPTKRPAPDTAPTYVSSGSNSPAHSTHPVATQTPRAAPPRTQASSSQAVPLGTPQAKDMAHLTAHQIQALQGELRLAEETFKMKINDTQRAGGDPDEVQKKLTSLKNSYACKQSTIRKKYGIRLRQRRGREEMEHERVRMGIPDHLPRATATPTRDVHADKRARINGDGDATTTRDSRQGTPIKTVAVTEMGNGLNGSNATVATKDPTLSTSQAAGTSQGESSRPSSSYQQGNYRVEVHLPSPSKGPNSAAPNGTPGDKTPSRAPSGGTLTAEKLLQQMRAATGASNVSASDDEDDSSSDDSNSDAED</sequence>
<feature type="compositionally biased region" description="Acidic residues" evidence="1">
    <location>
        <begin position="648"/>
        <end position="665"/>
    </location>
</feature>
<feature type="compositionally biased region" description="Polar residues" evidence="1">
    <location>
        <begin position="370"/>
        <end position="391"/>
    </location>
</feature>
<feature type="region of interest" description="Disordered" evidence="1">
    <location>
        <begin position="34"/>
        <end position="59"/>
    </location>
</feature>
<feature type="compositionally biased region" description="Basic and acidic residues" evidence="1">
    <location>
        <begin position="512"/>
        <end position="535"/>
    </location>
</feature>
<comment type="caution">
    <text evidence="2">The sequence shown here is derived from an EMBL/GenBank/DDBJ whole genome shotgun (WGS) entry which is preliminary data.</text>
</comment>
<gene>
    <name evidence="2" type="ORF">CT0861_11735</name>
</gene>
<dbReference type="OrthoDB" id="37886at2759"/>
<proteinExistence type="predicted"/>
<dbReference type="STRING" id="708197.A0A166WEG0"/>